<comment type="caution">
    <text evidence="6">The sequence shown here is derived from an EMBL/GenBank/DDBJ whole genome shotgun (WGS) entry which is preliminary data.</text>
</comment>
<evidence type="ECO:0000256" key="3">
    <source>
        <dbReference type="RuleBase" id="RU000363"/>
    </source>
</evidence>
<feature type="domain" description="Ketoreductase" evidence="5">
    <location>
        <begin position="10"/>
        <end position="203"/>
    </location>
</feature>
<comment type="similarity">
    <text evidence="1 3">Belongs to the short-chain dehydrogenases/reductases (SDR) family.</text>
</comment>
<dbReference type="InterPro" id="IPR002347">
    <property type="entry name" value="SDR_fam"/>
</dbReference>
<feature type="region of interest" description="Disordered" evidence="4">
    <location>
        <begin position="206"/>
        <end position="227"/>
    </location>
</feature>
<gene>
    <name evidence="6" type="ORF">HFP15_05970</name>
</gene>
<dbReference type="PROSITE" id="PS00061">
    <property type="entry name" value="ADH_SHORT"/>
    <property type="match status" value="1"/>
</dbReference>
<dbReference type="InterPro" id="IPR020904">
    <property type="entry name" value="Sc_DH/Rdtase_CS"/>
</dbReference>
<dbReference type="InterPro" id="IPR051687">
    <property type="entry name" value="Peroxisomal_Beta-Oxidation"/>
</dbReference>
<dbReference type="PRINTS" id="PR00080">
    <property type="entry name" value="SDRFAMILY"/>
</dbReference>
<dbReference type="Proteomes" id="UP000715441">
    <property type="component" value="Unassembled WGS sequence"/>
</dbReference>
<evidence type="ECO:0000256" key="1">
    <source>
        <dbReference type="ARBA" id="ARBA00006484"/>
    </source>
</evidence>
<evidence type="ECO:0000256" key="4">
    <source>
        <dbReference type="SAM" id="MobiDB-lite"/>
    </source>
</evidence>
<dbReference type="InterPro" id="IPR057326">
    <property type="entry name" value="KR_dom"/>
</dbReference>
<evidence type="ECO:0000313" key="6">
    <source>
        <dbReference type="EMBL" id="NKQ52421.1"/>
    </source>
</evidence>
<dbReference type="Pfam" id="PF00106">
    <property type="entry name" value="adh_short"/>
    <property type="match status" value="1"/>
</dbReference>
<dbReference type="InterPro" id="IPR036291">
    <property type="entry name" value="NAD(P)-bd_dom_sf"/>
</dbReference>
<evidence type="ECO:0000259" key="5">
    <source>
        <dbReference type="SMART" id="SM00822"/>
    </source>
</evidence>
<dbReference type="RefSeq" id="WP_168512240.1">
    <property type="nucleotide sequence ID" value="NZ_JAAXLS010000002.1"/>
</dbReference>
<dbReference type="Gene3D" id="3.40.50.720">
    <property type="entry name" value="NAD(P)-binding Rossmann-like Domain"/>
    <property type="match status" value="1"/>
</dbReference>
<proteinExistence type="inferred from homology"/>
<dbReference type="SMART" id="SM00822">
    <property type="entry name" value="PKS_KR"/>
    <property type="match status" value="1"/>
</dbReference>
<evidence type="ECO:0000256" key="2">
    <source>
        <dbReference type="ARBA" id="ARBA00023002"/>
    </source>
</evidence>
<evidence type="ECO:0000313" key="7">
    <source>
        <dbReference type="Proteomes" id="UP000715441"/>
    </source>
</evidence>
<dbReference type="SUPFAM" id="SSF51735">
    <property type="entry name" value="NAD(P)-binding Rossmann-fold domains"/>
    <property type="match status" value="1"/>
</dbReference>
<keyword evidence="2" id="KW-0560">Oxidoreductase</keyword>
<sequence>MSQADECAGRVCVITGAGRGLGREYALRLASQGAQVVVNDLGTGMDGRGRDAGPGAAVVEEIHAAGGKAALNTDDVSDFAGAEALVAQAVGEFGRLDVLVNNAGILRDRTIVRMSEDEWDSVVRVHLKGTFATSHWALRHWRDRAQDGPVHGRLINTTSVSGLFGNRGQANYGAAKAGIAAFTTIASLEAEPYGVTVNAVSPGAATRMTDSIPGRTPSSQAPDDSRSPRWVAAVVSWLASRRSDGVTGRVFLTSGRRLAVAEGWHPGPAAAPAADPVEVDSVLRTLLEKARPEAGLSGAERVR</sequence>
<name>A0ABX1IZ44_9PSEU</name>
<organism evidence="6 7">
    <name type="scientific">Amycolatopsis acididurans</name>
    <dbReference type="NCBI Taxonomy" id="2724524"/>
    <lineage>
        <taxon>Bacteria</taxon>
        <taxon>Bacillati</taxon>
        <taxon>Actinomycetota</taxon>
        <taxon>Actinomycetes</taxon>
        <taxon>Pseudonocardiales</taxon>
        <taxon>Pseudonocardiaceae</taxon>
        <taxon>Amycolatopsis</taxon>
    </lineage>
</organism>
<protein>
    <submittedName>
        <fullName evidence="6">SDR family NAD(P)-dependent oxidoreductase</fullName>
    </submittedName>
</protein>
<reference evidence="6 7" key="1">
    <citation type="submission" date="2020-04" db="EMBL/GenBank/DDBJ databases">
        <title>Novel species.</title>
        <authorList>
            <person name="Teo W.F.A."/>
            <person name="Lipun K."/>
            <person name="Srisuk N."/>
            <person name="Duangmal K."/>
        </authorList>
    </citation>
    <scope>NUCLEOTIDE SEQUENCE [LARGE SCALE GENOMIC DNA]</scope>
    <source>
        <strain evidence="6 7">K13G38</strain>
    </source>
</reference>
<accession>A0ABX1IZ44</accession>
<dbReference type="PANTHER" id="PTHR45024">
    <property type="entry name" value="DEHYDROGENASES, SHORT CHAIN"/>
    <property type="match status" value="1"/>
</dbReference>
<dbReference type="EMBL" id="JAAXLS010000002">
    <property type="protein sequence ID" value="NKQ52421.1"/>
    <property type="molecule type" value="Genomic_DNA"/>
</dbReference>
<dbReference type="PANTHER" id="PTHR45024:SF2">
    <property type="entry name" value="SCP2 DOMAIN-CONTAINING PROTEIN"/>
    <property type="match status" value="1"/>
</dbReference>
<dbReference type="PRINTS" id="PR00081">
    <property type="entry name" value="GDHRDH"/>
</dbReference>
<keyword evidence="7" id="KW-1185">Reference proteome</keyword>